<accession>A0A2S0UNW9</accession>
<dbReference type="AlphaFoldDB" id="A0A2S0UNW9"/>
<evidence type="ECO:0000313" key="2">
    <source>
        <dbReference type="Proteomes" id="UP000244496"/>
    </source>
</evidence>
<dbReference type="Gene3D" id="1.10.357.10">
    <property type="entry name" value="Tetracycline Repressor, domain 2"/>
    <property type="match status" value="1"/>
</dbReference>
<dbReference type="InterPro" id="IPR009057">
    <property type="entry name" value="Homeodomain-like_sf"/>
</dbReference>
<name>A0A2S0UNW9_9RHOB</name>
<dbReference type="Proteomes" id="UP000244496">
    <property type="component" value="Chromosome"/>
</dbReference>
<protein>
    <submittedName>
        <fullName evidence="1">Transcriptional regulator</fullName>
    </submittedName>
</protein>
<dbReference type="EMBL" id="CP028918">
    <property type="protein sequence ID" value="AWB49492.1"/>
    <property type="molecule type" value="Genomic_DNA"/>
</dbReference>
<dbReference type="RefSeq" id="WP_108436309.1">
    <property type="nucleotide sequence ID" value="NZ_CP028918.1"/>
</dbReference>
<dbReference type="KEGG" id="geh:HYN69_14170"/>
<proteinExistence type="predicted"/>
<organism evidence="1 2">
    <name type="scientific">Paragemmobacter aquarius</name>
    <dbReference type="NCBI Taxonomy" id="2169400"/>
    <lineage>
        <taxon>Bacteria</taxon>
        <taxon>Pseudomonadati</taxon>
        <taxon>Pseudomonadota</taxon>
        <taxon>Alphaproteobacteria</taxon>
        <taxon>Rhodobacterales</taxon>
        <taxon>Paracoccaceae</taxon>
        <taxon>Paragemmobacter</taxon>
    </lineage>
</organism>
<sequence>MARPRIIPDETVFVALRHMLATTGEKTVSFGSVARATGLAAASLVQRYGSREAMIRAALMSAWDALERDTVVADSGADTVQGFLKALGGGGPDATDLALLAMDFRDAALRARAEAWRRQVESALARRLRDADAAAMLFAAWQGQMLWHVAGGKGFRLKDAVKRLG</sequence>
<dbReference type="OrthoDB" id="6973663at2"/>
<gene>
    <name evidence="1" type="ORF">HYN69_14170</name>
</gene>
<evidence type="ECO:0000313" key="1">
    <source>
        <dbReference type="EMBL" id="AWB49492.1"/>
    </source>
</evidence>
<dbReference type="SUPFAM" id="SSF46689">
    <property type="entry name" value="Homeodomain-like"/>
    <property type="match status" value="1"/>
</dbReference>
<reference evidence="1 2" key="1">
    <citation type="submission" date="2018-04" db="EMBL/GenBank/DDBJ databases">
        <title>Genome sequencing of Gemmobacter.</title>
        <authorList>
            <person name="Yi H."/>
            <person name="Baek M.-G."/>
        </authorList>
    </citation>
    <scope>NUCLEOTIDE SEQUENCE [LARGE SCALE GENOMIC DNA]</scope>
    <source>
        <strain evidence="1 2">HYN0069</strain>
    </source>
</reference>
<keyword evidence="2" id="KW-1185">Reference proteome</keyword>